<accession>A0A3M0JHX7</accession>
<name>A0A3M0JHX7_HIRRU</name>
<dbReference type="OrthoDB" id="6138683at2759"/>
<dbReference type="Proteomes" id="UP000269221">
    <property type="component" value="Unassembled WGS sequence"/>
</dbReference>
<evidence type="ECO:0000313" key="2">
    <source>
        <dbReference type="EMBL" id="RMC00439.1"/>
    </source>
</evidence>
<feature type="compositionally biased region" description="Basic and acidic residues" evidence="1">
    <location>
        <begin position="170"/>
        <end position="200"/>
    </location>
</feature>
<feature type="region of interest" description="Disordered" evidence="1">
    <location>
        <begin position="164"/>
        <end position="213"/>
    </location>
</feature>
<keyword evidence="3" id="KW-1185">Reference proteome</keyword>
<evidence type="ECO:0000256" key="1">
    <source>
        <dbReference type="SAM" id="MobiDB-lite"/>
    </source>
</evidence>
<sequence>MALQRDLEWLDGWAESNKMKFNKSKLRVLHFGHNIPLQCYRLGKVWLDSAQEERDLRVLVPAAEHEAAECPGGQEGRWHPGLDQEWCGQQEQGGILHLYSALLKNVYDNNPFTCKVSCYTWLTGTKILSTSFDHIEIHARTPESVKSLTTHAFSKKGSQIDILPINTEITHGEGRTEEREKERERKRKEKEGRKEGEKEGRKKGKQTDVPLKSHSSETVLAAFSQKHVQECLDWDLISDSDYLTCEYAYEYIRYKGPYETLPVLLPVYCFVCPHAKNAT</sequence>
<gene>
    <name evidence="2" type="ORF">DUI87_23048</name>
</gene>
<comment type="caution">
    <text evidence="2">The sequence shown here is derived from an EMBL/GenBank/DDBJ whole genome shotgun (WGS) entry which is preliminary data.</text>
</comment>
<organism evidence="2 3">
    <name type="scientific">Hirundo rustica rustica</name>
    <dbReference type="NCBI Taxonomy" id="333673"/>
    <lineage>
        <taxon>Eukaryota</taxon>
        <taxon>Metazoa</taxon>
        <taxon>Chordata</taxon>
        <taxon>Craniata</taxon>
        <taxon>Vertebrata</taxon>
        <taxon>Euteleostomi</taxon>
        <taxon>Archelosauria</taxon>
        <taxon>Archosauria</taxon>
        <taxon>Dinosauria</taxon>
        <taxon>Saurischia</taxon>
        <taxon>Theropoda</taxon>
        <taxon>Coelurosauria</taxon>
        <taxon>Aves</taxon>
        <taxon>Neognathae</taxon>
        <taxon>Neoaves</taxon>
        <taxon>Telluraves</taxon>
        <taxon>Australaves</taxon>
        <taxon>Passeriformes</taxon>
        <taxon>Sylvioidea</taxon>
        <taxon>Hirundinidae</taxon>
        <taxon>Hirundo</taxon>
    </lineage>
</organism>
<reference evidence="2 3" key="1">
    <citation type="submission" date="2018-07" db="EMBL/GenBank/DDBJ databases">
        <title>A high quality draft genome assembly of the barn swallow (H. rustica rustica).</title>
        <authorList>
            <person name="Formenti G."/>
            <person name="Chiara M."/>
            <person name="Poveda L."/>
            <person name="Francoijs K.-J."/>
            <person name="Bonisoli-Alquati A."/>
            <person name="Canova L."/>
            <person name="Gianfranceschi L."/>
            <person name="Horner D.S."/>
            <person name="Saino N."/>
        </authorList>
    </citation>
    <scope>NUCLEOTIDE SEQUENCE [LARGE SCALE GENOMIC DNA]</scope>
    <source>
        <strain evidence="2">Chelidonia</strain>
        <tissue evidence="2">Blood</tissue>
    </source>
</reference>
<evidence type="ECO:0000313" key="3">
    <source>
        <dbReference type="Proteomes" id="UP000269221"/>
    </source>
</evidence>
<dbReference type="STRING" id="333673.A0A3M0JHX7"/>
<proteinExistence type="predicted"/>
<protein>
    <submittedName>
        <fullName evidence="2">Uncharacterized protein</fullName>
    </submittedName>
</protein>
<dbReference type="AlphaFoldDB" id="A0A3M0JHX7"/>
<dbReference type="EMBL" id="QRBI01000144">
    <property type="protein sequence ID" value="RMC00439.1"/>
    <property type="molecule type" value="Genomic_DNA"/>
</dbReference>